<protein>
    <submittedName>
        <fullName evidence="1">Uncharacterized protein</fullName>
    </submittedName>
</protein>
<sequence>MPCLKNPLHESLHAMLLGCRNYLDGTVMANPPQTGGGSLWSFRTENGTLFVEDFLLSLSYKRTPERKYSGENFSHQRRGAQELNISVCL</sequence>
<dbReference type="EMBL" id="CM035436">
    <property type="protein sequence ID" value="KAH7288372.1"/>
    <property type="molecule type" value="Genomic_DNA"/>
</dbReference>
<organism evidence="1 2">
    <name type="scientific">Ceratopteris richardii</name>
    <name type="common">Triangle waterfern</name>
    <dbReference type="NCBI Taxonomy" id="49495"/>
    <lineage>
        <taxon>Eukaryota</taxon>
        <taxon>Viridiplantae</taxon>
        <taxon>Streptophyta</taxon>
        <taxon>Embryophyta</taxon>
        <taxon>Tracheophyta</taxon>
        <taxon>Polypodiopsida</taxon>
        <taxon>Polypodiidae</taxon>
        <taxon>Polypodiales</taxon>
        <taxon>Pteridineae</taxon>
        <taxon>Pteridaceae</taxon>
        <taxon>Parkerioideae</taxon>
        <taxon>Ceratopteris</taxon>
    </lineage>
</organism>
<dbReference type="AlphaFoldDB" id="A0A8T2QW95"/>
<dbReference type="Proteomes" id="UP000825935">
    <property type="component" value="Chromosome 31"/>
</dbReference>
<name>A0A8T2QW95_CERRI</name>
<gene>
    <name evidence="1" type="ORF">KP509_31G024100</name>
</gene>
<accession>A0A8T2QW95</accession>
<evidence type="ECO:0000313" key="1">
    <source>
        <dbReference type="EMBL" id="KAH7288372.1"/>
    </source>
</evidence>
<keyword evidence="2" id="KW-1185">Reference proteome</keyword>
<reference evidence="1" key="1">
    <citation type="submission" date="2021-08" db="EMBL/GenBank/DDBJ databases">
        <title>WGS assembly of Ceratopteris richardii.</title>
        <authorList>
            <person name="Marchant D.B."/>
            <person name="Chen G."/>
            <person name="Jenkins J."/>
            <person name="Shu S."/>
            <person name="Leebens-Mack J."/>
            <person name="Grimwood J."/>
            <person name="Schmutz J."/>
            <person name="Soltis P."/>
            <person name="Soltis D."/>
            <person name="Chen Z.-H."/>
        </authorList>
    </citation>
    <scope>NUCLEOTIDE SEQUENCE</scope>
    <source>
        <strain evidence="1">Whitten #5841</strain>
        <tissue evidence="1">Leaf</tissue>
    </source>
</reference>
<comment type="caution">
    <text evidence="1">The sequence shown here is derived from an EMBL/GenBank/DDBJ whole genome shotgun (WGS) entry which is preliminary data.</text>
</comment>
<proteinExistence type="predicted"/>
<evidence type="ECO:0000313" key="2">
    <source>
        <dbReference type="Proteomes" id="UP000825935"/>
    </source>
</evidence>